<dbReference type="Gene3D" id="1.20.120.450">
    <property type="entry name" value="dinb family like domain"/>
    <property type="match status" value="1"/>
</dbReference>
<dbReference type="InterPro" id="IPR034660">
    <property type="entry name" value="DinB/YfiT-like"/>
</dbReference>
<dbReference type="InterPro" id="IPR007061">
    <property type="entry name" value="MST-like"/>
</dbReference>
<dbReference type="Pfam" id="PF04978">
    <property type="entry name" value="MST"/>
    <property type="match status" value="1"/>
</dbReference>
<dbReference type="Proteomes" id="UP000323946">
    <property type="component" value="Unassembled WGS sequence"/>
</dbReference>
<comment type="caution">
    <text evidence="1">The sequence shown here is derived from an EMBL/GenBank/DDBJ whole genome shotgun (WGS) entry which is preliminary data.</text>
</comment>
<dbReference type="EMBL" id="VWPH01000003">
    <property type="protein sequence ID" value="KAA5836372.1"/>
    <property type="molecule type" value="Genomic_DNA"/>
</dbReference>
<evidence type="ECO:0000313" key="2">
    <source>
        <dbReference type="Proteomes" id="UP000323946"/>
    </source>
</evidence>
<dbReference type="AlphaFoldDB" id="A0A5M7C2Y7"/>
<dbReference type="RefSeq" id="WP_150066027.1">
    <property type="nucleotide sequence ID" value="NZ_VWPH01000003.1"/>
</dbReference>
<sequence length="170" mass="19779">MSPLPFPEPTNPANSRAEVFIGYLDFFRSRVIDKIRSLPEHELRTSRVPSGWTPLELVKHLTYVEFRWIEWGFQGRRTENPWGDRKDDRWYVDPSETAEELLQNLQAQGHHTTTVITTTDLSERGQPGPRWRGAEPATLERILFHLLQEYARHLGHLDIVTEQAHAQTGE</sequence>
<protein>
    <submittedName>
        <fullName evidence="1">DUF664 domain-containing protein</fullName>
    </submittedName>
</protein>
<dbReference type="OrthoDB" id="4548523at2"/>
<proteinExistence type="predicted"/>
<evidence type="ECO:0000313" key="1">
    <source>
        <dbReference type="EMBL" id="KAA5836372.1"/>
    </source>
</evidence>
<dbReference type="SUPFAM" id="SSF109854">
    <property type="entry name" value="DinB/YfiT-like putative metalloenzymes"/>
    <property type="match status" value="1"/>
</dbReference>
<accession>A0A5M7C2Y7</accession>
<reference evidence="1 2" key="1">
    <citation type="submission" date="2019-09" db="EMBL/GenBank/DDBJ databases">
        <title>Draft genome sequence of the thermophilic Saccharopolyspora hirsuta VKM Ac-666T.</title>
        <authorList>
            <person name="Lobastova T.G."/>
            <person name="Fokina V."/>
            <person name="Bragin E.Y."/>
            <person name="Shtratnikova V.Y."/>
            <person name="Starodumova I.P."/>
            <person name="Tarlachkov S.V."/>
            <person name="Donova M.V."/>
        </authorList>
    </citation>
    <scope>NUCLEOTIDE SEQUENCE [LARGE SCALE GENOMIC DNA]</scope>
    <source>
        <strain evidence="1 2">VKM Ac-666</strain>
    </source>
</reference>
<keyword evidence="2" id="KW-1185">Reference proteome</keyword>
<gene>
    <name evidence="1" type="ORF">F1721_08740</name>
</gene>
<organism evidence="1 2">
    <name type="scientific">Saccharopolyspora hirsuta</name>
    <dbReference type="NCBI Taxonomy" id="1837"/>
    <lineage>
        <taxon>Bacteria</taxon>
        <taxon>Bacillati</taxon>
        <taxon>Actinomycetota</taxon>
        <taxon>Actinomycetes</taxon>
        <taxon>Pseudonocardiales</taxon>
        <taxon>Pseudonocardiaceae</taxon>
        <taxon>Saccharopolyspora</taxon>
    </lineage>
</organism>
<name>A0A5M7C2Y7_SACHI</name>
<dbReference type="SMR" id="A0A5M7C2Y7"/>